<feature type="compositionally biased region" description="Basic and acidic residues" evidence="1">
    <location>
        <begin position="547"/>
        <end position="593"/>
    </location>
</feature>
<feature type="compositionally biased region" description="Basic and acidic residues" evidence="1">
    <location>
        <begin position="207"/>
        <end position="244"/>
    </location>
</feature>
<feature type="region of interest" description="Disordered" evidence="1">
    <location>
        <begin position="150"/>
        <end position="366"/>
    </location>
</feature>
<protein>
    <submittedName>
        <fullName evidence="2">Uncharacterized protein</fullName>
    </submittedName>
</protein>
<proteinExistence type="predicted"/>
<feature type="compositionally biased region" description="Basic and acidic residues" evidence="1">
    <location>
        <begin position="310"/>
        <end position="329"/>
    </location>
</feature>
<accession>A0ABY0H8V7</accession>
<feature type="compositionally biased region" description="Acidic residues" evidence="1">
    <location>
        <begin position="842"/>
        <end position="855"/>
    </location>
</feature>
<feature type="compositionally biased region" description="Polar residues" evidence="1">
    <location>
        <begin position="894"/>
        <end position="905"/>
    </location>
</feature>
<name>A0ABY0H8V7_9PEZI</name>
<feature type="compositionally biased region" description="Low complexity" evidence="1">
    <location>
        <begin position="261"/>
        <end position="270"/>
    </location>
</feature>
<evidence type="ECO:0000256" key="1">
    <source>
        <dbReference type="SAM" id="MobiDB-lite"/>
    </source>
</evidence>
<feature type="compositionally biased region" description="Polar residues" evidence="1">
    <location>
        <begin position="629"/>
        <end position="638"/>
    </location>
</feature>
<dbReference type="Proteomes" id="UP000294003">
    <property type="component" value="Unassembled WGS sequence"/>
</dbReference>
<dbReference type="Pfam" id="PF10336">
    <property type="entry name" value="DUF2420"/>
    <property type="match status" value="1"/>
</dbReference>
<feature type="region of interest" description="Disordered" evidence="1">
    <location>
        <begin position="526"/>
        <end position="683"/>
    </location>
</feature>
<gene>
    <name evidence="2" type="ORF">DL762_004005</name>
</gene>
<reference evidence="2 3" key="1">
    <citation type="submission" date="2018-06" db="EMBL/GenBank/DDBJ databases">
        <title>Complete Genomes of Monosporascus.</title>
        <authorList>
            <person name="Robinson A.J."/>
            <person name="Natvig D.O."/>
        </authorList>
    </citation>
    <scope>NUCLEOTIDE SEQUENCE [LARGE SCALE GENOMIC DNA]</scope>
    <source>
        <strain evidence="2 3">CBS 609.92</strain>
    </source>
</reference>
<dbReference type="EMBL" id="QJNS01000095">
    <property type="protein sequence ID" value="RYO87819.1"/>
    <property type="molecule type" value="Genomic_DNA"/>
</dbReference>
<sequence>MPDEEMEMMTDLGQPGFAEDIDIDLDLTQPDDEDMELADFDQAQDMQNFNSDARDELMAEGDEESFGMIDVEDVSHNKAATAANDIEIDIGGPDDGFAPQLADYDGAPNEADELHYVEEMGAEDQNLESGDWFQASTDLVAGSVEDPQVDSLGNIDAGSITNAAWGPENAALLDEKNPQDPTAPDTENNNTSVHEEAHVQGVAALENVEHGDSGIQHEPRHDAGFAEPSRDSLDGEHDQEHDRAPGPVGKAGGEADDSEPAIQAQLGDGDAGADADSFADDSLRKEQPAEHNRPVPDSKAVETQLDGDSNEEHTNNEAHENEEKVEDKASSNPGSQNELEDPDRRAADPQEGSALEGEQEPRARDAPVEHLASITMRHEIYVSYGQTDYRLFAKSEDDDPNQYFLKNASALDLSLAEFLSSLRDVVSEEVSPLDELVMHVDGLGVEFAESTTSDFLKRYSFGDILKLYGDLVRNDEAETQPDLYCYLMVRPNCSQRLMALIDSANSGRGLSEIAVYRDTTPFDEALASEPGSPAFSTSADDEAAEETYEHAEARHEVHDESHDEAHDEAYEEAHEEAHNEVQDEAHAKTHAEEDGVGEADPDDSHDLNEAAGLVNEPEPNSVAGEEVTTLDTARTAENSVEHPAETDGEAVGQNPEDELIDFSDGELDLSPSKQGKFPHSRSSPFSFICTQDSECQCDACFQVELERLDASWRLNGAASAGTAASSAETNPVKDARLLPRDAWAKNRSAPSHSGYSPGLLPQPLSSDDRKLDTDSHRHQDRPSKTSPTAEAEVVNIEVDPARQTESGTEVASSHDHPAASSNQPTDAPDSGDTSATNTLNGDDQDEIDYSDDENETGNASGTANTEARAPATLKAALDEEITWESENEEIKNETAMSTSKGTVQVSPPHGKRMWSETGDVDGEGEQNDVKRLRS</sequence>
<feature type="region of interest" description="Disordered" evidence="1">
    <location>
        <begin position="745"/>
        <end position="934"/>
    </location>
</feature>
<evidence type="ECO:0000313" key="3">
    <source>
        <dbReference type="Proteomes" id="UP000294003"/>
    </source>
</evidence>
<feature type="compositionally biased region" description="Basic and acidic residues" evidence="1">
    <location>
        <begin position="766"/>
        <end position="783"/>
    </location>
</feature>
<feature type="compositionally biased region" description="Acidic residues" evidence="1">
    <location>
        <begin position="655"/>
        <end position="667"/>
    </location>
</feature>
<keyword evidence="3" id="KW-1185">Reference proteome</keyword>
<feature type="compositionally biased region" description="Acidic residues" evidence="1">
    <location>
        <begin position="878"/>
        <end position="887"/>
    </location>
</feature>
<feature type="compositionally biased region" description="Basic and acidic residues" evidence="1">
    <location>
        <begin position="281"/>
        <end position="300"/>
    </location>
</feature>
<organism evidence="2 3">
    <name type="scientific">Monosporascus cannonballus</name>
    <dbReference type="NCBI Taxonomy" id="155416"/>
    <lineage>
        <taxon>Eukaryota</taxon>
        <taxon>Fungi</taxon>
        <taxon>Dikarya</taxon>
        <taxon>Ascomycota</taxon>
        <taxon>Pezizomycotina</taxon>
        <taxon>Sordariomycetes</taxon>
        <taxon>Xylariomycetidae</taxon>
        <taxon>Xylariales</taxon>
        <taxon>Xylariales incertae sedis</taxon>
        <taxon>Monosporascus</taxon>
    </lineage>
</organism>
<feature type="compositionally biased region" description="Polar residues" evidence="1">
    <location>
        <begin position="819"/>
        <end position="841"/>
    </location>
</feature>
<evidence type="ECO:0000313" key="2">
    <source>
        <dbReference type="EMBL" id="RYO87819.1"/>
    </source>
</evidence>
<comment type="caution">
    <text evidence="2">The sequence shown here is derived from an EMBL/GenBank/DDBJ whole genome shotgun (WGS) entry which is preliminary data.</text>
</comment>
<feature type="compositionally biased region" description="Polar residues" evidence="1">
    <location>
        <begin position="856"/>
        <end position="865"/>
    </location>
</feature>
<dbReference type="InterPro" id="IPR018822">
    <property type="entry name" value="UPF0646"/>
</dbReference>